<reference evidence="1" key="1">
    <citation type="journal article" date="2020" name="Cell">
        <title>Large-Scale Comparative Analyses of Tick Genomes Elucidate Their Genetic Diversity and Vector Capacities.</title>
        <authorList>
            <consortium name="Tick Genome and Microbiome Consortium (TIGMIC)"/>
            <person name="Jia N."/>
            <person name="Wang J."/>
            <person name="Shi W."/>
            <person name="Du L."/>
            <person name="Sun Y."/>
            <person name="Zhan W."/>
            <person name="Jiang J.F."/>
            <person name="Wang Q."/>
            <person name="Zhang B."/>
            <person name="Ji P."/>
            <person name="Bell-Sakyi L."/>
            <person name="Cui X.M."/>
            <person name="Yuan T.T."/>
            <person name="Jiang B.G."/>
            <person name="Yang W.F."/>
            <person name="Lam T.T."/>
            <person name="Chang Q.C."/>
            <person name="Ding S.J."/>
            <person name="Wang X.J."/>
            <person name="Zhu J.G."/>
            <person name="Ruan X.D."/>
            <person name="Zhao L."/>
            <person name="Wei J.T."/>
            <person name="Ye R.Z."/>
            <person name="Que T.C."/>
            <person name="Du C.H."/>
            <person name="Zhou Y.H."/>
            <person name="Cheng J.X."/>
            <person name="Dai P.F."/>
            <person name="Guo W.B."/>
            <person name="Han X.H."/>
            <person name="Huang E.J."/>
            <person name="Li L.F."/>
            <person name="Wei W."/>
            <person name="Gao Y.C."/>
            <person name="Liu J.Z."/>
            <person name="Shao H.Z."/>
            <person name="Wang X."/>
            <person name="Wang C.C."/>
            <person name="Yang T.C."/>
            <person name="Huo Q.B."/>
            <person name="Li W."/>
            <person name="Chen H.Y."/>
            <person name="Chen S.E."/>
            <person name="Zhou L.G."/>
            <person name="Ni X.B."/>
            <person name="Tian J.H."/>
            <person name="Sheng Y."/>
            <person name="Liu T."/>
            <person name="Pan Y.S."/>
            <person name="Xia L.Y."/>
            <person name="Li J."/>
            <person name="Zhao F."/>
            <person name="Cao W.C."/>
        </authorList>
    </citation>
    <scope>NUCLEOTIDE SEQUENCE</scope>
    <source>
        <strain evidence="1">Rmic-2018</strain>
    </source>
</reference>
<reference evidence="1" key="2">
    <citation type="submission" date="2021-09" db="EMBL/GenBank/DDBJ databases">
        <authorList>
            <person name="Jia N."/>
            <person name="Wang J."/>
            <person name="Shi W."/>
            <person name="Du L."/>
            <person name="Sun Y."/>
            <person name="Zhan W."/>
            <person name="Jiang J."/>
            <person name="Wang Q."/>
            <person name="Zhang B."/>
            <person name="Ji P."/>
            <person name="Sakyi L.B."/>
            <person name="Cui X."/>
            <person name="Yuan T."/>
            <person name="Jiang B."/>
            <person name="Yang W."/>
            <person name="Lam T.T.-Y."/>
            <person name="Chang Q."/>
            <person name="Ding S."/>
            <person name="Wang X."/>
            <person name="Zhu J."/>
            <person name="Ruan X."/>
            <person name="Zhao L."/>
            <person name="Wei J."/>
            <person name="Que T."/>
            <person name="Du C."/>
            <person name="Cheng J."/>
            <person name="Dai P."/>
            <person name="Han X."/>
            <person name="Huang E."/>
            <person name="Gao Y."/>
            <person name="Liu J."/>
            <person name="Shao H."/>
            <person name="Ye R."/>
            <person name="Li L."/>
            <person name="Wei W."/>
            <person name="Wang X."/>
            <person name="Wang C."/>
            <person name="Huo Q."/>
            <person name="Li W."/>
            <person name="Guo W."/>
            <person name="Chen H."/>
            <person name="Chen S."/>
            <person name="Zhou L."/>
            <person name="Zhou L."/>
            <person name="Ni X."/>
            <person name="Tian J."/>
            <person name="Zhou Y."/>
            <person name="Sheng Y."/>
            <person name="Liu T."/>
            <person name="Pan Y."/>
            <person name="Xia L."/>
            <person name="Li J."/>
            <person name="Zhao F."/>
            <person name="Cao W."/>
        </authorList>
    </citation>
    <scope>NUCLEOTIDE SEQUENCE</scope>
    <source>
        <strain evidence="1">Rmic-2018</strain>
        <tissue evidence="1">Larvae</tissue>
    </source>
</reference>
<accession>A0A9J6D2C8</accession>
<organism evidence="1 2">
    <name type="scientific">Rhipicephalus microplus</name>
    <name type="common">Cattle tick</name>
    <name type="synonym">Boophilus microplus</name>
    <dbReference type="NCBI Taxonomy" id="6941"/>
    <lineage>
        <taxon>Eukaryota</taxon>
        <taxon>Metazoa</taxon>
        <taxon>Ecdysozoa</taxon>
        <taxon>Arthropoda</taxon>
        <taxon>Chelicerata</taxon>
        <taxon>Arachnida</taxon>
        <taxon>Acari</taxon>
        <taxon>Parasitiformes</taxon>
        <taxon>Ixodida</taxon>
        <taxon>Ixodoidea</taxon>
        <taxon>Ixodidae</taxon>
        <taxon>Rhipicephalinae</taxon>
        <taxon>Rhipicephalus</taxon>
        <taxon>Boophilus</taxon>
    </lineage>
</organism>
<name>A0A9J6D2C8_RHIMP</name>
<evidence type="ECO:0000313" key="2">
    <source>
        <dbReference type="Proteomes" id="UP000821866"/>
    </source>
</evidence>
<dbReference type="PANTHER" id="PTHR12155">
    <property type="entry name" value="SCHLAFEN"/>
    <property type="match status" value="1"/>
</dbReference>
<evidence type="ECO:0000313" key="1">
    <source>
        <dbReference type="EMBL" id="KAH7986612.1"/>
    </source>
</evidence>
<keyword evidence="2" id="KW-1185">Reference proteome</keyword>
<protein>
    <submittedName>
        <fullName evidence="1">Uncharacterized protein</fullName>
    </submittedName>
</protein>
<dbReference type="EMBL" id="JABSTU010001068">
    <property type="protein sequence ID" value="KAH7986612.1"/>
    <property type="molecule type" value="Genomic_DNA"/>
</dbReference>
<dbReference type="InterPro" id="IPR029684">
    <property type="entry name" value="Schlafen"/>
</dbReference>
<proteinExistence type="predicted"/>
<dbReference type="Proteomes" id="UP000821866">
    <property type="component" value="Unassembled WGS sequence"/>
</dbReference>
<gene>
    <name evidence="1" type="ORF">HPB51_026637</name>
</gene>
<dbReference type="PANTHER" id="PTHR12155:SF47">
    <property type="entry name" value="SCHLAFEN ALBA-2 DOMAIN-CONTAINING PROTEIN"/>
    <property type="match status" value="1"/>
</dbReference>
<comment type="caution">
    <text evidence="1">The sequence shown here is derived from an EMBL/GenBank/DDBJ whole genome shotgun (WGS) entry which is preliminary data.</text>
</comment>
<dbReference type="AlphaFoldDB" id="A0A9J6D2C8"/>
<sequence length="146" mass="16720">MAAPQLPQLYYGITEEGLVRGVMLNQKERDVVRLDIDKMERTLRPRPMPQSIAVEFVPVLRTPDDSQETVSLFVIEMIVHGAPDTLYITSRNGCYLRDKPRTTPPHKKCVPGLFNRRRLITYSAQSPVSPADLRKLLLHSPHRVVY</sequence>